<dbReference type="EMBL" id="LT934425">
    <property type="protein sequence ID" value="SOH02821.1"/>
    <property type="molecule type" value="Genomic_DNA"/>
</dbReference>
<dbReference type="GO" id="GO:0001682">
    <property type="term" value="P:tRNA 5'-leader removal"/>
    <property type="evidence" value="ECO:0007669"/>
    <property type="project" value="UniProtKB-UniRule"/>
</dbReference>
<dbReference type="EMBL" id="CT573071">
    <property type="protein sequence ID" value="CAJ75081.1"/>
    <property type="molecule type" value="Genomic_DNA"/>
</dbReference>
<dbReference type="PANTHER" id="PTHR33992">
    <property type="entry name" value="RIBONUCLEASE P PROTEIN COMPONENT"/>
    <property type="match status" value="1"/>
</dbReference>
<dbReference type="RefSeq" id="WP_099323736.1">
    <property type="nucleotide sequence ID" value="NZ_CP049055.1"/>
</dbReference>
<dbReference type="PROSITE" id="PS00648">
    <property type="entry name" value="RIBONUCLEASE_P"/>
    <property type="match status" value="1"/>
</dbReference>
<dbReference type="GO" id="GO:0030677">
    <property type="term" value="C:ribonuclease P complex"/>
    <property type="evidence" value="ECO:0007669"/>
    <property type="project" value="TreeGrafter"/>
</dbReference>
<dbReference type="InterPro" id="IPR014721">
    <property type="entry name" value="Ribsml_uS5_D2-typ_fold_subgr"/>
</dbReference>
<comment type="similarity">
    <text evidence="7">Belongs to the RnpA family.</text>
</comment>
<dbReference type="InterPro" id="IPR000100">
    <property type="entry name" value="RNase_P"/>
</dbReference>
<comment type="subunit">
    <text evidence="7">Consists of a catalytic RNA component (M1 or rnpB) and a protein subunit.</text>
</comment>
<evidence type="ECO:0000313" key="13">
    <source>
        <dbReference type="Proteomes" id="UP000501926"/>
    </source>
</evidence>
<evidence type="ECO:0000256" key="5">
    <source>
        <dbReference type="ARBA" id="ARBA00022801"/>
    </source>
</evidence>
<keyword evidence="2 7" id="KW-0819">tRNA processing</keyword>
<protein>
    <recommendedName>
        <fullName evidence="7 8">Ribonuclease P protein component</fullName>
        <shortName evidence="7">RNase P protein</shortName>
        <shortName evidence="7">RNaseP protein</shortName>
        <ecNumber evidence="7 8">3.1.26.5</ecNumber>
    </recommendedName>
    <alternativeName>
        <fullName evidence="7">Protein C5</fullName>
    </alternativeName>
</protein>
<reference evidence="12" key="3">
    <citation type="submission" date="2017-10" db="EMBL/GenBank/DDBJ databases">
        <authorList>
            <person name="Frank J."/>
        </authorList>
    </citation>
    <scope>NUCLEOTIDE SEQUENCE [LARGE SCALE GENOMIC DNA]</scope>
</reference>
<dbReference type="Proteomes" id="UP000501926">
    <property type="component" value="Chromosome"/>
</dbReference>
<evidence type="ECO:0000313" key="9">
    <source>
        <dbReference type="EMBL" id="CAJ75081.1"/>
    </source>
</evidence>
<evidence type="ECO:0000256" key="8">
    <source>
        <dbReference type="NCBIfam" id="TIGR00188"/>
    </source>
</evidence>
<dbReference type="Proteomes" id="UP000221734">
    <property type="component" value="Chromosome Kuenenia_stuttgartiensis_MBR1"/>
</dbReference>
<accession>Q1Q4Y5</accession>
<evidence type="ECO:0000256" key="2">
    <source>
        <dbReference type="ARBA" id="ARBA00022694"/>
    </source>
</evidence>
<keyword evidence="4 7" id="KW-0255">Endonuclease</keyword>
<evidence type="ECO:0000256" key="3">
    <source>
        <dbReference type="ARBA" id="ARBA00022722"/>
    </source>
</evidence>
<dbReference type="Gene3D" id="3.30.230.10">
    <property type="match status" value="1"/>
</dbReference>
<dbReference type="EMBL" id="CP049055">
    <property type="protein sequence ID" value="QII12520.1"/>
    <property type="molecule type" value="Genomic_DNA"/>
</dbReference>
<keyword evidence="6 7" id="KW-0694">RNA-binding</keyword>
<dbReference type="OrthoDB" id="9810867at2"/>
<comment type="catalytic activity">
    <reaction evidence="7">
        <text>Endonucleolytic cleavage of RNA, removing 5'-extranucleotides from tRNA precursor.</text>
        <dbReference type="EC" id="3.1.26.5"/>
    </reaction>
</comment>
<sequence length="126" mass="14678">MDTIRYTFTKAERLLRKKEFDKVFDEGTVFKNKFLVLYVAPGAQKCSRMGLVVSKKIGNAVRRNRVKRLLREVFRLNKNRLTVPVDIVIIPRNTFTSSLKLFDISAGFQQAIHQINKNFANEIHHN</sequence>
<dbReference type="PANTHER" id="PTHR33992:SF1">
    <property type="entry name" value="RIBONUCLEASE P PROTEIN COMPONENT"/>
    <property type="match status" value="1"/>
</dbReference>
<proteinExistence type="inferred from homology"/>
<dbReference type="AlphaFoldDB" id="Q1Q4Y5"/>
<keyword evidence="12" id="KW-1185">Reference proteome</keyword>
<dbReference type="GO" id="GO:0000049">
    <property type="term" value="F:tRNA binding"/>
    <property type="evidence" value="ECO:0007669"/>
    <property type="project" value="UniProtKB-UniRule"/>
</dbReference>
<evidence type="ECO:0000313" key="12">
    <source>
        <dbReference type="Proteomes" id="UP000221734"/>
    </source>
</evidence>
<evidence type="ECO:0000256" key="7">
    <source>
        <dbReference type="HAMAP-Rule" id="MF_00227"/>
    </source>
</evidence>
<organism evidence="9">
    <name type="scientific">Kuenenia stuttgartiensis</name>
    <dbReference type="NCBI Taxonomy" id="174633"/>
    <lineage>
        <taxon>Bacteria</taxon>
        <taxon>Pseudomonadati</taxon>
        <taxon>Planctomycetota</taxon>
        <taxon>Candidatus Brocadiia</taxon>
        <taxon>Candidatus Brocadiales</taxon>
        <taxon>Candidatus Brocadiaceae</taxon>
        <taxon>Candidatus Kuenenia</taxon>
    </lineage>
</organism>
<name>Q1Q4Y5_KUEST</name>
<dbReference type="SUPFAM" id="SSF54211">
    <property type="entry name" value="Ribosomal protein S5 domain 2-like"/>
    <property type="match status" value="1"/>
</dbReference>
<dbReference type="GO" id="GO:0004526">
    <property type="term" value="F:ribonuclease P activity"/>
    <property type="evidence" value="ECO:0007669"/>
    <property type="project" value="UniProtKB-UniRule"/>
</dbReference>
<dbReference type="InterPro" id="IPR020568">
    <property type="entry name" value="Ribosomal_Su5_D2-typ_SF"/>
</dbReference>
<gene>
    <name evidence="7 9" type="primary">rnpA</name>
    <name evidence="10" type="ORF">KsCSTR_31410</name>
    <name evidence="11" type="ORF">KSMBR1_0305</name>
    <name evidence="9" type="ORF">kuste4319</name>
</gene>
<reference evidence="9" key="2">
    <citation type="submission" date="2006-01" db="EMBL/GenBank/DDBJ databases">
        <authorList>
            <person name="Genoscope"/>
        </authorList>
    </citation>
    <scope>NUCLEOTIDE SEQUENCE</scope>
</reference>
<comment type="function">
    <text evidence="1 7">RNaseP catalyzes the removal of the 5'-leader sequence from pre-tRNA to produce the mature 5'-terminus. It can also cleave other RNA substrates such as 4.5S RNA. The protein component plays an auxiliary but essential role in vivo by binding to the 5'-leader sequence and broadening the substrate specificity of the ribozyme.</text>
</comment>
<dbReference type="HAMAP" id="MF_00227">
    <property type="entry name" value="RNase_P"/>
    <property type="match status" value="1"/>
</dbReference>
<evidence type="ECO:0000256" key="1">
    <source>
        <dbReference type="ARBA" id="ARBA00002663"/>
    </source>
</evidence>
<reference evidence="10 13" key="5">
    <citation type="submission" date="2020-02" db="EMBL/GenBank/DDBJ databases">
        <title>Newly sequenced genome of strain CSTR1 showed variability in Candidatus Kuenenia stuttgartiensis genomes.</title>
        <authorList>
            <person name="Ding C."/>
            <person name="Adrian L."/>
        </authorList>
    </citation>
    <scope>NUCLEOTIDE SEQUENCE [LARGE SCALE GENOMIC DNA]</scope>
    <source>
        <strain evidence="10 13">CSTR1</strain>
    </source>
</reference>
<evidence type="ECO:0000313" key="10">
    <source>
        <dbReference type="EMBL" id="QII12520.1"/>
    </source>
</evidence>
<dbReference type="InterPro" id="IPR020539">
    <property type="entry name" value="RNase_P_CS"/>
</dbReference>
<keyword evidence="5 7" id="KW-0378">Hydrolase</keyword>
<keyword evidence="3 7" id="KW-0540">Nuclease</keyword>
<reference evidence="11" key="4">
    <citation type="submission" date="2017-10" db="EMBL/GenBank/DDBJ databases">
        <authorList>
            <person name="Banno H."/>
            <person name="Chua N.-H."/>
        </authorList>
    </citation>
    <scope>NUCLEOTIDE SEQUENCE [LARGE SCALE GENOMIC DNA]</scope>
    <source>
        <strain evidence="11">Kuenenia_mbr1_ru-nijmegen</strain>
    </source>
</reference>
<reference evidence="9" key="1">
    <citation type="journal article" date="2006" name="Nature">
        <title>Deciphering the evolution and metabolism of an anammox bacterium from a community genome.</title>
        <authorList>
            <person name="Strous M."/>
            <person name="Pelletier E."/>
            <person name="Mangenot S."/>
            <person name="Rattei T."/>
            <person name="Lehner A."/>
            <person name="Taylor M.W."/>
            <person name="Horn M."/>
            <person name="Daims H."/>
            <person name="Bartol-Mavel D."/>
            <person name="Wincker P."/>
            <person name="Barbe V."/>
            <person name="Fonknechten N."/>
            <person name="Vallenet D."/>
            <person name="Segurens B."/>
            <person name="Schenowitz-Truong C."/>
            <person name="Medigue C."/>
            <person name="Collingro A."/>
            <person name="Snel B."/>
            <person name="Dutilh B.E."/>
            <person name="OpDenCamp H.J.M."/>
            <person name="vanDerDrift C."/>
            <person name="Cirpus I."/>
            <person name="vanDePas-Schoonen K.T."/>
            <person name="Harhangi H.R."/>
            <person name="vanNiftrik L."/>
            <person name="Schmid M."/>
            <person name="Keltjens J."/>
            <person name="vanDeVossenberg J."/>
            <person name="Kartal B."/>
            <person name="Meier H."/>
            <person name="Frishman D."/>
            <person name="Huynen M.A."/>
            <person name="Mewes H."/>
            <person name="Weissenbach J."/>
            <person name="Jetten M.S.M."/>
            <person name="Wagner M."/>
            <person name="LePaslier D."/>
        </authorList>
    </citation>
    <scope>NUCLEOTIDE SEQUENCE</scope>
</reference>
<dbReference type="KEGG" id="kst:KSMBR1_0305"/>
<dbReference type="NCBIfam" id="TIGR00188">
    <property type="entry name" value="rnpA"/>
    <property type="match status" value="1"/>
</dbReference>
<evidence type="ECO:0000256" key="4">
    <source>
        <dbReference type="ARBA" id="ARBA00022759"/>
    </source>
</evidence>
<dbReference type="Pfam" id="PF00825">
    <property type="entry name" value="Ribonuclease_P"/>
    <property type="match status" value="1"/>
</dbReference>
<evidence type="ECO:0000256" key="6">
    <source>
        <dbReference type="ARBA" id="ARBA00022884"/>
    </source>
</evidence>
<dbReference type="GO" id="GO:0042781">
    <property type="term" value="F:3'-tRNA processing endoribonuclease activity"/>
    <property type="evidence" value="ECO:0007669"/>
    <property type="project" value="TreeGrafter"/>
</dbReference>
<evidence type="ECO:0000313" key="11">
    <source>
        <dbReference type="EMBL" id="SOH02821.1"/>
    </source>
</evidence>
<dbReference type="EC" id="3.1.26.5" evidence="7 8"/>